<keyword evidence="5" id="KW-1133">Transmembrane helix</keyword>
<keyword evidence="5" id="KW-0472">Membrane</keyword>
<dbReference type="EMBL" id="CP062222">
    <property type="protein sequence ID" value="QTC92220.1"/>
    <property type="molecule type" value="Genomic_DNA"/>
</dbReference>
<feature type="domain" description="HAMP" evidence="7">
    <location>
        <begin position="220"/>
        <end position="272"/>
    </location>
</feature>
<evidence type="ECO:0000313" key="9">
    <source>
        <dbReference type="Proteomes" id="UP000663918"/>
    </source>
</evidence>
<evidence type="ECO:0000256" key="1">
    <source>
        <dbReference type="ARBA" id="ARBA00004370"/>
    </source>
</evidence>
<evidence type="ECO:0000313" key="8">
    <source>
        <dbReference type="EMBL" id="QTC92220.1"/>
    </source>
</evidence>
<dbReference type="PANTHER" id="PTHR43531">
    <property type="entry name" value="PROTEIN ICFG"/>
    <property type="match status" value="1"/>
</dbReference>
<dbReference type="Gene3D" id="1.10.287.950">
    <property type="entry name" value="Methyl-accepting chemotaxis protein"/>
    <property type="match status" value="1"/>
</dbReference>
<dbReference type="PROSITE" id="PS50111">
    <property type="entry name" value="CHEMOTAXIS_TRANSDUC_2"/>
    <property type="match status" value="1"/>
</dbReference>
<organism evidence="8 9">
    <name type="scientific">Brevundimonas goettingensis</name>
    <dbReference type="NCBI Taxonomy" id="2774190"/>
    <lineage>
        <taxon>Bacteria</taxon>
        <taxon>Pseudomonadati</taxon>
        <taxon>Pseudomonadota</taxon>
        <taxon>Alphaproteobacteria</taxon>
        <taxon>Caulobacterales</taxon>
        <taxon>Caulobacteraceae</taxon>
        <taxon>Brevundimonas</taxon>
    </lineage>
</organism>
<dbReference type="SUPFAM" id="SSF58104">
    <property type="entry name" value="Methyl-accepting chemotaxis protein (MCP) signaling domain"/>
    <property type="match status" value="1"/>
</dbReference>
<comment type="subcellular location">
    <subcellularLocation>
        <location evidence="1">Membrane</location>
    </subcellularLocation>
</comment>
<feature type="transmembrane region" description="Helical" evidence="5">
    <location>
        <begin position="14"/>
        <end position="36"/>
    </location>
</feature>
<keyword evidence="2" id="KW-0145">Chemotaxis</keyword>
<reference evidence="8" key="1">
    <citation type="submission" date="2020-09" db="EMBL/GenBank/DDBJ databases">
        <title>Brevundimonas sp. LVF2 isolated from a puddle in Goettingen, Germany.</title>
        <authorList>
            <person name="Friedrich I."/>
            <person name="Klassen A."/>
            <person name="Hannes N."/>
            <person name="Schneider D."/>
            <person name="Hertel R."/>
            <person name="Daniel R."/>
        </authorList>
    </citation>
    <scope>NUCLEOTIDE SEQUENCE</scope>
    <source>
        <strain evidence="8">LVF2</strain>
    </source>
</reference>
<keyword evidence="5" id="KW-0812">Transmembrane</keyword>
<name>A0A975C5B1_9CAUL</name>
<dbReference type="InterPro" id="IPR004090">
    <property type="entry name" value="Chemotax_Me-accpt_rcpt"/>
</dbReference>
<comment type="similarity">
    <text evidence="3">Belongs to the methyl-accepting chemotaxis (MCP) protein family.</text>
</comment>
<dbReference type="CDD" id="cd11386">
    <property type="entry name" value="MCP_signal"/>
    <property type="match status" value="1"/>
</dbReference>
<feature type="transmembrane region" description="Helical" evidence="5">
    <location>
        <begin position="115"/>
        <end position="134"/>
    </location>
</feature>
<keyword evidence="9" id="KW-1185">Reference proteome</keyword>
<dbReference type="GO" id="GO:0007165">
    <property type="term" value="P:signal transduction"/>
    <property type="evidence" value="ECO:0007669"/>
    <property type="project" value="UniProtKB-KW"/>
</dbReference>
<dbReference type="GO" id="GO:0016020">
    <property type="term" value="C:membrane"/>
    <property type="evidence" value="ECO:0007669"/>
    <property type="project" value="UniProtKB-SubCell"/>
</dbReference>
<dbReference type="Pfam" id="PF00015">
    <property type="entry name" value="MCPsignal"/>
    <property type="match status" value="1"/>
</dbReference>
<evidence type="ECO:0000256" key="3">
    <source>
        <dbReference type="ARBA" id="ARBA00029447"/>
    </source>
</evidence>
<feature type="transmembrane region" description="Helical" evidence="5">
    <location>
        <begin position="149"/>
        <end position="175"/>
    </location>
</feature>
<dbReference type="AlphaFoldDB" id="A0A975C5B1"/>
<feature type="domain" description="Methyl-accepting transducer" evidence="6">
    <location>
        <begin position="277"/>
        <end position="506"/>
    </location>
</feature>
<evidence type="ECO:0000259" key="6">
    <source>
        <dbReference type="PROSITE" id="PS50111"/>
    </source>
</evidence>
<feature type="transmembrane region" description="Helical" evidence="5">
    <location>
        <begin position="42"/>
        <end position="59"/>
    </location>
</feature>
<dbReference type="GO" id="GO:0006935">
    <property type="term" value="P:chemotaxis"/>
    <property type="evidence" value="ECO:0007669"/>
    <property type="project" value="UniProtKB-KW"/>
</dbReference>
<dbReference type="InterPro" id="IPR051310">
    <property type="entry name" value="MCP_chemotaxis"/>
</dbReference>
<evidence type="ECO:0000256" key="2">
    <source>
        <dbReference type="ARBA" id="ARBA00022500"/>
    </source>
</evidence>
<dbReference type="InterPro" id="IPR004089">
    <property type="entry name" value="MCPsignal_dom"/>
</dbReference>
<dbReference type="FunFam" id="1.10.287.950:FF:000001">
    <property type="entry name" value="Methyl-accepting chemotaxis sensory transducer"/>
    <property type="match status" value="1"/>
</dbReference>
<dbReference type="Proteomes" id="UP000663918">
    <property type="component" value="Chromosome"/>
</dbReference>
<keyword evidence="4" id="KW-0807">Transducer</keyword>
<dbReference type="PANTHER" id="PTHR43531:SF11">
    <property type="entry name" value="METHYL-ACCEPTING CHEMOTAXIS PROTEIN 3"/>
    <property type="match status" value="1"/>
</dbReference>
<dbReference type="SMART" id="SM00283">
    <property type="entry name" value="MA"/>
    <property type="match status" value="1"/>
</dbReference>
<evidence type="ECO:0000256" key="5">
    <source>
        <dbReference type="SAM" id="Phobius"/>
    </source>
</evidence>
<dbReference type="PROSITE" id="PS50885">
    <property type="entry name" value="HAMP"/>
    <property type="match status" value="1"/>
</dbReference>
<protein>
    <submittedName>
        <fullName evidence="8">Methyl-accepting chemotaxis protein</fullName>
    </submittedName>
</protein>
<accession>A0A975C5B1</accession>
<feature type="transmembrane region" description="Helical" evidence="5">
    <location>
        <begin position="71"/>
        <end position="88"/>
    </location>
</feature>
<dbReference type="InterPro" id="IPR003660">
    <property type="entry name" value="HAMP_dom"/>
</dbReference>
<dbReference type="KEGG" id="bgoe:IFJ75_04775"/>
<dbReference type="GO" id="GO:0004888">
    <property type="term" value="F:transmembrane signaling receptor activity"/>
    <property type="evidence" value="ECO:0007669"/>
    <property type="project" value="InterPro"/>
</dbReference>
<dbReference type="RefSeq" id="WP_207931499.1">
    <property type="nucleotide sequence ID" value="NZ_CP062222.1"/>
</dbReference>
<proteinExistence type="inferred from homology"/>
<dbReference type="PRINTS" id="PR00260">
    <property type="entry name" value="CHEMTRNSDUCR"/>
</dbReference>
<sequence>MIFQASTLAHQRQLGAHTVLGLGWLLCAVSVGAAFWLSPVPAPTALAALALAALQTGVWKVAGDGSMGRTLAAILLMAQASVLVAAGAGHPWQIDLHMVYFAALAVLIIHCDWRVILVGAATVAVHHLVLSFVLPDMVFPGSASLARVVLHAVILVVEAVVLMWSAASVTMMFAINDESRSAAEAATGEALAAGAEAECIRAENDRQTAASAARDREAAREQAEVVARTAEGLSALAEGRLDYRIPGRFPEAYVKLQNDFNSAMTALHQAISEIGGNVHGIAGETAEISQAADDLSRRTEHQAATLEETAAALEEVAATIKLSAAGADQASVSMARAEAEVEASGPVVREAIAAMDEIESSSEQISQIIGMIDEIAFQTNLLALNAGVEAARAGDAGRGFAVVASEVRALAQRSAEAARDIKGLISTSRNQVRNGVVLVGRTGTALNAIATGVGEIGGFVAQIAASTREQATAVAEINNAVVGMDQATQQNAAMVEQSTAACEGLTRDAARLAALVSRFRLEDRSGATTLAA</sequence>
<evidence type="ECO:0000256" key="4">
    <source>
        <dbReference type="PROSITE-ProRule" id="PRU00284"/>
    </source>
</evidence>
<evidence type="ECO:0000259" key="7">
    <source>
        <dbReference type="PROSITE" id="PS50885"/>
    </source>
</evidence>
<gene>
    <name evidence="8" type="ORF">IFJ75_04775</name>
</gene>